<gene>
    <name evidence="1" type="ORF">TM448A03648_0004</name>
</gene>
<sequence>MTVGEEILARALRIAAKDYLEGVLIYPTEEEVNRQADKWLERAKGKKATTESFEAIIHFDGPSNEEIECDYWIGEDDLPEM</sequence>
<accession>A0A6H2A150</accession>
<name>A0A6H2A150_9ZZZZ</name>
<protein>
    <submittedName>
        <fullName evidence="1">Uncharacterized protein</fullName>
    </submittedName>
</protein>
<dbReference type="AlphaFoldDB" id="A0A6H2A150"/>
<dbReference type="EMBL" id="MT144430">
    <property type="protein sequence ID" value="QJA53544.1"/>
    <property type="molecule type" value="Genomic_DNA"/>
</dbReference>
<evidence type="ECO:0000313" key="1">
    <source>
        <dbReference type="EMBL" id="QJA53544.1"/>
    </source>
</evidence>
<organism evidence="1">
    <name type="scientific">viral metagenome</name>
    <dbReference type="NCBI Taxonomy" id="1070528"/>
    <lineage>
        <taxon>unclassified sequences</taxon>
        <taxon>metagenomes</taxon>
        <taxon>organismal metagenomes</taxon>
    </lineage>
</organism>
<reference evidence="1" key="1">
    <citation type="submission" date="2020-03" db="EMBL/GenBank/DDBJ databases">
        <title>The deep terrestrial virosphere.</title>
        <authorList>
            <person name="Holmfeldt K."/>
            <person name="Nilsson E."/>
            <person name="Simone D."/>
            <person name="Lopez-Fernandez M."/>
            <person name="Wu X."/>
            <person name="de Brujin I."/>
            <person name="Lundin D."/>
            <person name="Andersson A."/>
            <person name="Bertilsson S."/>
            <person name="Dopson M."/>
        </authorList>
    </citation>
    <scope>NUCLEOTIDE SEQUENCE</scope>
    <source>
        <strain evidence="1">TM448A03648</strain>
    </source>
</reference>
<proteinExistence type="predicted"/>